<dbReference type="EMBL" id="AMKT01000098">
    <property type="protein sequence ID" value="OXG11502.1"/>
    <property type="molecule type" value="Genomic_DNA"/>
</dbReference>
<comment type="caution">
    <text evidence="3">The sequence shown here is derived from an EMBL/GenBank/DDBJ whole genome shotgun (WGS) entry which is preliminary data.</text>
</comment>
<feature type="transmembrane region" description="Helical" evidence="2">
    <location>
        <begin position="106"/>
        <end position="123"/>
    </location>
</feature>
<evidence type="ECO:0000256" key="2">
    <source>
        <dbReference type="SAM" id="Phobius"/>
    </source>
</evidence>
<feature type="compositionally biased region" description="Basic and acidic residues" evidence="1">
    <location>
        <begin position="211"/>
        <end position="264"/>
    </location>
</feature>
<proteinExistence type="predicted"/>
<accession>A0A854Q3D6</accession>
<sequence length="453" mass="49654">MSAFDYLDSIGGRGYDIARKSIHFRFYCLHTSAGWLASVILHLTDLTGIWEFVFASILFVIAWTILRMGQVEISLVLGFIFDLAIPLQYHFHPTLSETHAQHLEQYWPLFIFGTMIEFVAFLFMHPDLFTLVVCMKTTTLLGIWLGRDDKGGFLTTKLKERGISPEDIGLAPVISSNSKEKREAKPKRGATVGEPKPAKESSSERRKKMRKQDNSKDDEREESKTSSKDKKDKLNKGKFKPDSRSKKEKKNAKEQKEKQTEKENNPTSKSSEPSSTTPSLASSTSLPSSANGNSDENSQSSPEAPSTTSSASSVASTPNQQESETATPSVMPSSPKLTSTSSCGDRVLKAEKESGANEIAPEGNEGGEGGNGRNRYDSKGFKGNLMPIRKKMHSGPGGILQGNVSKKPSGASGNREGGEGNGSNGHDSKGFKGNLMPVRKQARPEPSFRWQRL</sequence>
<feature type="compositionally biased region" description="Polar residues" evidence="1">
    <location>
        <begin position="319"/>
        <end position="343"/>
    </location>
</feature>
<feature type="compositionally biased region" description="Basic and acidic residues" evidence="1">
    <location>
        <begin position="346"/>
        <end position="355"/>
    </location>
</feature>
<name>A0A854Q3D6_CRYNE</name>
<gene>
    <name evidence="3" type="ORF">C361_06607</name>
</gene>
<reference evidence="3 4" key="1">
    <citation type="submission" date="2017-06" db="EMBL/GenBank/DDBJ databases">
        <title>Global population genomics of the pathogenic fungus Cryptococcus neoformans var. grubii.</title>
        <authorList>
            <person name="Cuomo C."/>
            <person name="Litvintseva A."/>
            <person name="Chen Y."/>
            <person name="Young S."/>
            <person name="Zeng Q."/>
            <person name="Chapman S."/>
            <person name="Gujja S."/>
            <person name="Saif S."/>
            <person name="Birren B."/>
        </authorList>
    </citation>
    <scope>NUCLEOTIDE SEQUENCE [LARGE SCALE GENOMIC DNA]</scope>
    <source>
        <strain evidence="3 4">Tu259-1</strain>
    </source>
</reference>
<feature type="region of interest" description="Disordered" evidence="1">
    <location>
        <begin position="169"/>
        <end position="453"/>
    </location>
</feature>
<dbReference type="AlphaFoldDB" id="A0A854Q3D6"/>
<dbReference type="Proteomes" id="UP000199727">
    <property type="component" value="Unassembled WGS sequence"/>
</dbReference>
<feature type="transmembrane region" description="Helical" evidence="2">
    <location>
        <begin position="24"/>
        <end position="43"/>
    </location>
</feature>
<feature type="transmembrane region" description="Helical" evidence="2">
    <location>
        <begin position="128"/>
        <end position="146"/>
    </location>
</feature>
<keyword evidence="2" id="KW-1133">Transmembrane helix</keyword>
<feature type="transmembrane region" description="Helical" evidence="2">
    <location>
        <begin position="49"/>
        <end position="66"/>
    </location>
</feature>
<feature type="transmembrane region" description="Helical" evidence="2">
    <location>
        <begin position="73"/>
        <end position="91"/>
    </location>
</feature>
<protein>
    <submittedName>
        <fullName evidence="3">Uncharacterized protein</fullName>
    </submittedName>
</protein>
<feature type="compositionally biased region" description="Low complexity" evidence="1">
    <location>
        <begin position="265"/>
        <end position="318"/>
    </location>
</feature>
<evidence type="ECO:0000256" key="1">
    <source>
        <dbReference type="SAM" id="MobiDB-lite"/>
    </source>
</evidence>
<evidence type="ECO:0000313" key="3">
    <source>
        <dbReference type="EMBL" id="OXG11502.1"/>
    </source>
</evidence>
<keyword evidence="2" id="KW-0812">Transmembrane</keyword>
<evidence type="ECO:0000313" key="4">
    <source>
        <dbReference type="Proteomes" id="UP000199727"/>
    </source>
</evidence>
<dbReference type="OrthoDB" id="2564823at2759"/>
<organism evidence="3 4">
    <name type="scientific">Cryptococcus neoformans Tu259-1</name>
    <dbReference type="NCBI Taxonomy" id="1230072"/>
    <lineage>
        <taxon>Eukaryota</taxon>
        <taxon>Fungi</taxon>
        <taxon>Dikarya</taxon>
        <taxon>Basidiomycota</taxon>
        <taxon>Agaricomycotina</taxon>
        <taxon>Tremellomycetes</taxon>
        <taxon>Tremellales</taxon>
        <taxon>Cryptococcaceae</taxon>
        <taxon>Cryptococcus</taxon>
        <taxon>Cryptococcus neoformans species complex</taxon>
    </lineage>
</organism>
<keyword evidence="2" id="KW-0472">Membrane</keyword>